<dbReference type="InterPro" id="IPR006256">
    <property type="entry name" value="AcTrfase_Pyrv_DH_cplx"/>
</dbReference>
<keyword evidence="7" id="KW-0450">Lipoyl</keyword>
<dbReference type="InterPro" id="IPR023213">
    <property type="entry name" value="CAT-like_dom_sf"/>
</dbReference>
<dbReference type="EMBL" id="CABO01000019">
    <property type="protein sequence ID" value="CBI01617.1"/>
    <property type="molecule type" value="Genomic_DNA"/>
</dbReference>
<keyword evidence="5 15" id="KW-0808">Transferase</keyword>
<feature type="domain" description="Peripheral subunit-binding (PSBD)" evidence="14">
    <location>
        <begin position="133"/>
        <end position="170"/>
    </location>
</feature>
<gene>
    <name evidence="15" type="primary">pdhB</name>
    <name evidence="15" type="ORF">CARN4_1938</name>
</gene>
<proteinExistence type="inferred from homology"/>
<dbReference type="PANTHER" id="PTHR43178">
    <property type="entry name" value="DIHYDROLIPOAMIDE ACETYLTRANSFERASE COMPONENT OF PYRUVATE DEHYDROGENASE COMPLEX"/>
    <property type="match status" value="1"/>
</dbReference>
<dbReference type="Pfam" id="PF00364">
    <property type="entry name" value="Biotin_lipoyl"/>
    <property type="match status" value="1"/>
</dbReference>
<dbReference type="Gene3D" id="3.30.559.10">
    <property type="entry name" value="Chloramphenicol acetyltransferase-like domain"/>
    <property type="match status" value="1"/>
</dbReference>
<dbReference type="InterPro" id="IPR001078">
    <property type="entry name" value="2-oxoacid_DH_actylTfrase"/>
</dbReference>
<evidence type="ECO:0000256" key="6">
    <source>
        <dbReference type="ARBA" id="ARBA00022737"/>
    </source>
</evidence>
<comment type="function">
    <text evidence="9">The pyruvate dehydrogenase complex catalyzes the overall conversion of pyruvate to acetyl-CoA and CO(2). It contains multiple copies of three enzymatic components: pyruvate dehydrogenase (E1), dihydrolipoamide acetyltransferase (E2) and lipoamide dehydrogenase (E3).</text>
</comment>
<organism evidence="15">
    <name type="scientific">mine drainage metagenome</name>
    <dbReference type="NCBI Taxonomy" id="410659"/>
    <lineage>
        <taxon>unclassified sequences</taxon>
        <taxon>metagenomes</taxon>
        <taxon>ecological metagenomes</taxon>
    </lineage>
</organism>
<dbReference type="NCBIfam" id="TIGR01348">
    <property type="entry name" value="PDHac_trf_long"/>
    <property type="match status" value="1"/>
</dbReference>
<feature type="domain" description="Lipoyl-binding" evidence="13">
    <location>
        <begin position="3"/>
        <end position="77"/>
    </location>
</feature>
<dbReference type="SUPFAM" id="SSF47005">
    <property type="entry name" value="Peripheral subunit-binding domain of 2-oxo acid dehydrogenase complex"/>
    <property type="match status" value="1"/>
</dbReference>
<evidence type="ECO:0000256" key="11">
    <source>
        <dbReference type="ARBA" id="ARBA00031531"/>
    </source>
</evidence>
<evidence type="ECO:0000256" key="10">
    <source>
        <dbReference type="ARBA" id="ARBA00029730"/>
    </source>
</evidence>
<dbReference type="PROSITE" id="PS00189">
    <property type="entry name" value="LIPOYL"/>
    <property type="match status" value="1"/>
</dbReference>
<evidence type="ECO:0000256" key="1">
    <source>
        <dbReference type="ARBA" id="ARBA00001938"/>
    </source>
</evidence>
<comment type="catalytic activity">
    <reaction evidence="12">
        <text>N(6)-[(R)-dihydrolipoyl]-L-lysyl-[protein] + acetyl-CoA = N(6)-[(R)-S(8)-acetyldihydrolipoyl]-L-lysyl-[protein] + CoA</text>
        <dbReference type="Rhea" id="RHEA:17017"/>
        <dbReference type="Rhea" id="RHEA-COMP:10475"/>
        <dbReference type="Rhea" id="RHEA-COMP:10478"/>
        <dbReference type="ChEBI" id="CHEBI:57287"/>
        <dbReference type="ChEBI" id="CHEBI:57288"/>
        <dbReference type="ChEBI" id="CHEBI:83100"/>
        <dbReference type="ChEBI" id="CHEBI:83111"/>
        <dbReference type="EC" id="2.3.1.12"/>
    </reaction>
</comment>
<dbReference type="InterPro" id="IPR003016">
    <property type="entry name" value="2-oxoA_DH_lipoyl-BS"/>
</dbReference>
<evidence type="ECO:0000256" key="9">
    <source>
        <dbReference type="ARBA" id="ARBA00025211"/>
    </source>
</evidence>
<dbReference type="InterPro" id="IPR036625">
    <property type="entry name" value="E3-bd_dom_sf"/>
</dbReference>
<dbReference type="AlphaFoldDB" id="E6Q357"/>
<keyword evidence="8 15" id="KW-0012">Acyltransferase</keyword>
<evidence type="ECO:0000259" key="14">
    <source>
        <dbReference type="PROSITE" id="PS51826"/>
    </source>
</evidence>
<dbReference type="Gene3D" id="2.40.50.100">
    <property type="match status" value="1"/>
</dbReference>
<dbReference type="PROSITE" id="PS50968">
    <property type="entry name" value="BIOTINYL_LIPOYL"/>
    <property type="match status" value="1"/>
</dbReference>
<comment type="cofactor">
    <cofactor evidence="1">
        <name>(R)-lipoate</name>
        <dbReference type="ChEBI" id="CHEBI:83088"/>
    </cofactor>
</comment>
<evidence type="ECO:0000256" key="5">
    <source>
        <dbReference type="ARBA" id="ARBA00022679"/>
    </source>
</evidence>
<accession>E6Q357</accession>
<dbReference type="SUPFAM" id="SSF52777">
    <property type="entry name" value="CoA-dependent acyltransferases"/>
    <property type="match status" value="1"/>
</dbReference>
<dbReference type="GO" id="GO:0006086">
    <property type="term" value="P:pyruvate decarboxylation to acetyl-CoA"/>
    <property type="evidence" value="ECO:0007669"/>
    <property type="project" value="TreeGrafter"/>
</dbReference>
<evidence type="ECO:0000256" key="2">
    <source>
        <dbReference type="ARBA" id="ARBA00007317"/>
    </source>
</evidence>
<evidence type="ECO:0000256" key="12">
    <source>
        <dbReference type="ARBA" id="ARBA00048370"/>
    </source>
</evidence>
<dbReference type="GO" id="GO:0045254">
    <property type="term" value="C:pyruvate dehydrogenase complex"/>
    <property type="evidence" value="ECO:0007669"/>
    <property type="project" value="InterPro"/>
</dbReference>
<dbReference type="EC" id="2.3.1.12" evidence="3"/>
<protein>
    <recommendedName>
        <fullName evidence="4">Dihydrolipoyllysine-residue acetyltransferase component of pyruvate dehydrogenase complex</fullName>
        <ecNumber evidence="3">2.3.1.12</ecNumber>
    </recommendedName>
    <alternativeName>
        <fullName evidence="10">Dihydrolipoamide acetyltransferase component of pyruvate dehydrogenase complex</fullName>
    </alternativeName>
    <alternativeName>
        <fullName evidence="11">E2</fullName>
    </alternativeName>
</protein>
<dbReference type="InterPro" id="IPR050743">
    <property type="entry name" value="2-oxoacid_DH_E2_comp"/>
</dbReference>
<evidence type="ECO:0000256" key="3">
    <source>
        <dbReference type="ARBA" id="ARBA00013114"/>
    </source>
</evidence>
<evidence type="ECO:0000256" key="4">
    <source>
        <dbReference type="ARBA" id="ARBA00016300"/>
    </source>
</evidence>
<sequence length="429" mass="44551">MAIAELRVPDIGDFKDVPVIEVLVKPGDRIARDASVVVLESEKASMEVPATAAGLVKEVRVKAGDRVSEGSVVLTFESEEAAAATAAVPAAAPATQAVPASAPAPAAPAAAAAVAAPVAAAPVAAPPSDAPLHASPAIRRFSRELGVDLHGVRGSGPNGRITREDVQGHVKAALSAGAGAGGSLVAGLPPWPTPNFASFGEIERVELPRIKRLSGPNLHRNWVQIPHITNYDEADVTELEAFRERVNAEQSKRGGAKLTMLTFLIKACVAALQHFPEFNSSLVGDGLVLKRYYNIGFAADTPGGLVVPVLKGAEKLGLIEIAARSAELAAKARDGKLPLADMQGGSFTISSIGSIGGTQFTQIVNAPEVAILGATRAAMKPLWDGSAFVPRLIQPISVSYDHRVIDGAGAARFLRFVAELLGDFKRIAL</sequence>
<keyword evidence="6" id="KW-0677">Repeat</keyword>
<dbReference type="CDD" id="cd06849">
    <property type="entry name" value="lipoyl_domain"/>
    <property type="match status" value="1"/>
</dbReference>
<dbReference type="FunFam" id="2.40.50.100:FF:000009">
    <property type="entry name" value="Acetyltransferase component of pyruvate dehydrogenase complex"/>
    <property type="match status" value="1"/>
</dbReference>
<dbReference type="FunFam" id="3.30.559.10:FF:000004">
    <property type="entry name" value="Acetyltransferase component of pyruvate dehydrogenase complex"/>
    <property type="match status" value="1"/>
</dbReference>
<dbReference type="Pfam" id="PF02817">
    <property type="entry name" value="E3_binding"/>
    <property type="match status" value="1"/>
</dbReference>
<dbReference type="GO" id="GO:0005737">
    <property type="term" value="C:cytoplasm"/>
    <property type="evidence" value="ECO:0007669"/>
    <property type="project" value="TreeGrafter"/>
</dbReference>
<dbReference type="PROSITE" id="PS51826">
    <property type="entry name" value="PSBD"/>
    <property type="match status" value="1"/>
</dbReference>
<name>E6Q357_9ZZZZ</name>
<reference evidence="15" key="1">
    <citation type="submission" date="2009-10" db="EMBL/GenBank/DDBJ databases">
        <title>Diversity of trophic interactions inside an arsenic-rich microbial ecosystem.</title>
        <authorList>
            <person name="Bertin P.N."/>
            <person name="Heinrich-Salmeron A."/>
            <person name="Pelletier E."/>
            <person name="Goulhen-Chollet F."/>
            <person name="Arsene-Ploetze F."/>
            <person name="Gallien S."/>
            <person name="Calteau A."/>
            <person name="Vallenet D."/>
            <person name="Casiot C."/>
            <person name="Chane-Woon-Ming B."/>
            <person name="Giloteaux L."/>
            <person name="Barakat M."/>
            <person name="Bonnefoy V."/>
            <person name="Bruneel O."/>
            <person name="Chandler M."/>
            <person name="Cleiss J."/>
            <person name="Duran R."/>
            <person name="Elbaz-Poulichet F."/>
            <person name="Fonknechten N."/>
            <person name="Lauga B."/>
            <person name="Mornico D."/>
            <person name="Ortet P."/>
            <person name="Schaeffer C."/>
            <person name="Siguier P."/>
            <person name="Alexander Thil Smith A."/>
            <person name="Van Dorsselaer A."/>
            <person name="Weissenbach J."/>
            <person name="Medigue C."/>
            <person name="Le Paslier D."/>
        </authorList>
    </citation>
    <scope>NUCLEOTIDE SEQUENCE</scope>
</reference>
<comment type="caution">
    <text evidence="15">The sequence shown here is derived from an EMBL/GenBank/DDBJ whole genome shotgun (WGS) entry which is preliminary data.</text>
</comment>
<evidence type="ECO:0000256" key="7">
    <source>
        <dbReference type="ARBA" id="ARBA00022823"/>
    </source>
</evidence>
<dbReference type="GO" id="GO:0004742">
    <property type="term" value="F:dihydrolipoyllysine-residue acetyltransferase activity"/>
    <property type="evidence" value="ECO:0007669"/>
    <property type="project" value="UniProtKB-EC"/>
</dbReference>
<dbReference type="PANTHER" id="PTHR43178:SF2">
    <property type="entry name" value="DIHYDROLIPOYLLYSINE-RESIDUE ACETYLTRANSFERASE COMPONENT OF PYRUVATE DEHYDROGENASE COMPLEX"/>
    <property type="match status" value="1"/>
</dbReference>
<dbReference type="InterPro" id="IPR011053">
    <property type="entry name" value="Single_hybrid_motif"/>
</dbReference>
<evidence type="ECO:0000256" key="8">
    <source>
        <dbReference type="ARBA" id="ARBA00023315"/>
    </source>
</evidence>
<evidence type="ECO:0000259" key="13">
    <source>
        <dbReference type="PROSITE" id="PS50968"/>
    </source>
</evidence>
<keyword evidence="15" id="KW-0670">Pyruvate</keyword>
<dbReference type="SUPFAM" id="SSF51230">
    <property type="entry name" value="Single hybrid motif"/>
    <property type="match status" value="1"/>
</dbReference>
<dbReference type="InterPro" id="IPR004167">
    <property type="entry name" value="PSBD"/>
</dbReference>
<dbReference type="GO" id="GO:0031405">
    <property type="term" value="F:lipoic acid binding"/>
    <property type="evidence" value="ECO:0007669"/>
    <property type="project" value="TreeGrafter"/>
</dbReference>
<dbReference type="Gene3D" id="4.10.320.10">
    <property type="entry name" value="E3-binding domain"/>
    <property type="match status" value="1"/>
</dbReference>
<dbReference type="Pfam" id="PF00198">
    <property type="entry name" value="2-oxoacid_dh"/>
    <property type="match status" value="1"/>
</dbReference>
<comment type="similarity">
    <text evidence="2">Belongs to the 2-oxoacid dehydrogenase family.</text>
</comment>
<evidence type="ECO:0000313" key="15">
    <source>
        <dbReference type="EMBL" id="CBI01617.1"/>
    </source>
</evidence>
<dbReference type="InterPro" id="IPR000089">
    <property type="entry name" value="Biotin_lipoyl"/>
</dbReference>